<gene>
    <name evidence="2" type="ORF">MRATA1EN1_LOCUS3084</name>
</gene>
<reference evidence="2" key="1">
    <citation type="submission" date="2023-04" db="EMBL/GenBank/DDBJ databases">
        <authorList>
            <consortium name="ELIXIR-Norway"/>
        </authorList>
    </citation>
    <scope>NUCLEOTIDE SEQUENCE [LARGE SCALE GENOMIC DNA]</scope>
</reference>
<dbReference type="EMBL" id="OX459947">
    <property type="protein sequence ID" value="CAI9154122.1"/>
    <property type="molecule type" value="Genomic_DNA"/>
</dbReference>
<proteinExistence type="predicted"/>
<name>A0ABN8Y0L1_RANTA</name>
<evidence type="ECO:0000313" key="2">
    <source>
        <dbReference type="EMBL" id="CAI9154122.1"/>
    </source>
</evidence>
<protein>
    <submittedName>
        <fullName evidence="2">Uncharacterized protein</fullName>
    </submittedName>
</protein>
<dbReference type="Proteomes" id="UP001176941">
    <property type="component" value="Chromosome 11"/>
</dbReference>
<evidence type="ECO:0000313" key="3">
    <source>
        <dbReference type="Proteomes" id="UP001176941"/>
    </source>
</evidence>
<feature type="region of interest" description="Disordered" evidence="1">
    <location>
        <begin position="45"/>
        <end position="67"/>
    </location>
</feature>
<accession>A0ABN8Y0L1</accession>
<organism evidence="2 3">
    <name type="scientific">Rangifer tarandus platyrhynchus</name>
    <name type="common">Svalbard reindeer</name>
    <dbReference type="NCBI Taxonomy" id="3082113"/>
    <lineage>
        <taxon>Eukaryota</taxon>
        <taxon>Metazoa</taxon>
        <taxon>Chordata</taxon>
        <taxon>Craniata</taxon>
        <taxon>Vertebrata</taxon>
        <taxon>Euteleostomi</taxon>
        <taxon>Mammalia</taxon>
        <taxon>Eutheria</taxon>
        <taxon>Laurasiatheria</taxon>
        <taxon>Artiodactyla</taxon>
        <taxon>Ruminantia</taxon>
        <taxon>Pecora</taxon>
        <taxon>Cervidae</taxon>
        <taxon>Odocoileinae</taxon>
        <taxon>Rangifer</taxon>
    </lineage>
</organism>
<sequence length="110" mass="11815">MDGQWGFPQRPGTSPWLLVKGLRLLESRYSHSALGVSACSLTGRGVWPSPPPTHNASAHSPPSSHPQREMVCGFLRGLHTVQYRASLRAEDFGSLSLGFPWGSAGGESCL</sequence>
<keyword evidence="3" id="KW-1185">Reference proteome</keyword>
<evidence type="ECO:0000256" key="1">
    <source>
        <dbReference type="SAM" id="MobiDB-lite"/>
    </source>
</evidence>